<sequence>MDIPSPISQAVSRGQGLYQQYNIDKKPMTVKEFRRKSLQTLDAEPVIFACSRKSFMVRDNKIGWQHSQECGGE</sequence>
<dbReference type="Proteomes" id="UP000821865">
    <property type="component" value="Chromosome 5"/>
</dbReference>
<dbReference type="EMBL" id="CM023474">
    <property type="protein sequence ID" value="KAH7949639.1"/>
    <property type="molecule type" value="Genomic_DNA"/>
</dbReference>
<evidence type="ECO:0000313" key="1">
    <source>
        <dbReference type="EMBL" id="KAH7949639.1"/>
    </source>
</evidence>
<organism evidence="1 2">
    <name type="scientific">Dermacentor silvarum</name>
    <name type="common">Tick</name>
    <dbReference type="NCBI Taxonomy" id="543639"/>
    <lineage>
        <taxon>Eukaryota</taxon>
        <taxon>Metazoa</taxon>
        <taxon>Ecdysozoa</taxon>
        <taxon>Arthropoda</taxon>
        <taxon>Chelicerata</taxon>
        <taxon>Arachnida</taxon>
        <taxon>Acari</taxon>
        <taxon>Parasitiformes</taxon>
        <taxon>Ixodida</taxon>
        <taxon>Ixodoidea</taxon>
        <taxon>Ixodidae</taxon>
        <taxon>Rhipicephalinae</taxon>
        <taxon>Dermacentor</taxon>
    </lineage>
</organism>
<proteinExistence type="predicted"/>
<comment type="caution">
    <text evidence="1">The sequence shown here is derived from an EMBL/GenBank/DDBJ whole genome shotgun (WGS) entry which is preliminary data.</text>
</comment>
<evidence type="ECO:0000313" key="2">
    <source>
        <dbReference type="Proteomes" id="UP000821865"/>
    </source>
</evidence>
<keyword evidence="2" id="KW-1185">Reference proteome</keyword>
<reference evidence="1" key="1">
    <citation type="submission" date="2020-05" db="EMBL/GenBank/DDBJ databases">
        <title>Large-scale comparative analyses of tick genomes elucidate their genetic diversity and vector capacities.</title>
        <authorList>
            <person name="Jia N."/>
            <person name="Wang J."/>
            <person name="Shi W."/>
            <person name="Du L."/>
            <person name="Sun Y."/>
            <person name="Zhan W."/>
            <person name="Jiang J."/>
            <person name="Wang Q."/>
            <person name="Zhang B."/>
            <person name="Ji P."/>
            <person name="Sakyi L.B."/>
            <person name="Cui X."/>
            <person name="Yuan T."/>
            <person name="Jiang B."/>
            <person name="Yang W."/>
            <person name="Lam T.T.-Y."/>
            <person name="Chang Q."/>
            <person name="Ding S."/>
            <person name="Wang X."/>
            <person name="Zhu J."/>
            <person name="Ruan X."/>
            <person name="Zhao L."/>
            <person name="Wei J."/>
            <person name="Que T."/>
            <person name="Du C."/>
            <person name="Cheng J."/>
            <person name="Dai P."/>
            <person name="Han X."/>
            <person name="Huang E."/>
            <person name="Gao Y."/>
            <person name="Liu J."/>
            <person name="Shao H."/>
            <person name="Ye R."/>
            <person name="Li L."/>
            <person name="Wei W."/>
            <person name="Wang X."/>
            <person name="Wang C."/>
            <person name="Yang T."/>
            <person name="Huo Q."/>
            <person name="Li W."/>
            <person name="Guo W."/>
            <person name="Chen H."/>
            <person name="Zhou L."/>
            <person name="Ni X."/>
            <person name="Tian J."/>
            <person name="Zhou Y."/>
            <person name="Sheng Y."/>
            <person name="Liu T."/>
            <person name="Pan Y."/>
            <person name="Xia L."/>
            <person name="Li J."/>
            <person name="Zhao F."/>
            <person name="Cao W."/>
        </authorList>
    </citation>
    <scope>NUCLEOTIDE SEQUENCE</scope>
    <source>
        <strain evidence="1">Dsil-2018</strain>
    </source>
</reference>
<name>A0ACB8CRB1_DERSI</name>
<protein>
    <submittedName>
        <fullName evidence="1">Uncharacterized protein</fullName>
    </submittedName>
</protein>
<accession>A0ACB8CRB1</accession>
<gene>
    <name evidence="1" type="ORF">HPB49_013140</name>
</gene>